<organism evidence="2 3">
    <name type="scientific">Lipingzhangella rawalii</name>
    <dbReference type="NCBI Taxonomy" id="2055835"/>
    <lineage>
        <taxon>Bacteria</taxon>
        <taxon>Bacillati</taxon>
        <taxon>Actinomycetota</taxon>
        <taxon>Actinomycetes</taxon>
        <taxon>Streptosporangiales</taxon>
        <taxon>Nocardiopsidaceae</taxon>
        <taxon>Lipingzhangella</taxon>
    </lineage>
</organism>
<dbReference type="InterPro" id="IPR050383">
    <property type="entry name" value="GlyoxalaseI/FosfomycinResist"/>
</dbReference>
<dbReference type="RefSeq" id="WP_310914183.1">
    <property type="nucleotide sequence ID" value="NZ_JAVLVT010000016.1"/>
</dbReference>
<protein>
    <submittedName>
        <fullName evidence="2">VOC family protein</fullName>
    </submittedName>
</protein>
<feature type="domain" description="VOC" evidence="1">
    <location>
        <begin position="9"/>
        <end position="124"/>
    </location>
</feature>
<evidence type="ECO:0000259" key="1">
    <source>
        <dbReference type="PROSITE" id="PS51819"/>
    </source>
</evidence>
<gene>
    <name evidence="2" type="ORF">RIF23_20070</name>
</gene>
<accession>A0ABU2HCK9</accession>
<keyword evidence="3" id="KW-1185">Reference proteome</keyword>
<feature type="domain" description="VOC" evidence="1">
    <location>
        <begin position="154"/>
        <end position="274"/>
    </location>
</feature>
<dbReference type="EMBL" id="JAVLVT010000016">
    <property type="protein sequence ID" value="MDS1272589.1"/>
    <property type="molecule type" value="Genomic_DNA"/>
</dbReference>
<reference evidence="3" key="1">
    <citation type="submission" date="2023-07" db="EMBL/GenBank/DDBJ databases">
        <title>Novel species in the genus Lipingzhangella isolated from Sambhar Salt Lake.</title>
        <authorList>
            <person name="Jiya N."/>
            <person name="Kajale S."/>
            <person name="Sharma A."/>
        </authorList>
    </citation>
    <scope>NUCLEOTIDE SEQUENCE [LARGE SCALE GENOMIC DNA]</scope>
    <source>
        <strain evidence="3">LS1_29</strain>
    </source>
</reference>
<dbReference type="Gene3D" id="3.10.180.10">
    <property type="entry name" value="2,3-Dihydroxybiphenyl 1,2-Dioxygenase, domain 1"/>
    <property type="match status" value="2"/>
</dbReference>
<dbReference type="InterPro" id="IPR004360">
    <property type="entry name" value="Glyas_Fos-R_dOase_dom"/>
</dbReference>
<sequence>MTLYEIKHEIAHLASAELQTPDPEGTLWFFKELLGMYETHRSGASVYLRGYEDPYLWSLKVTEGPVAKMVHAGMRVSSPEALERRAAVLAESGLPGGWMDGEFGYGHTYWFHTPDGHEMRLHWEVEHYHAHPTMQSKILTRPSKKPLQGIPVKRIDHLNLLAADVTPVKETFEQHLGMQTRERLVDGPVEHGAWLSSNLLAHELAIMRDGHGARGRMHHIAFFYGVQQHNFDAAEMFRDYNVMIEAGPDRHGLTQGAFLYVFEPGGHRVELFGDPGILEREPDFDTKTWTMEDIDTVTAIGGAGLPRETYFTYGTPPV</sequence>
<dbReference type="InterPro" id="IPR037523">
    <property type="entry name" value="VOC_core"/>
</dbReference>
<dbReference type="SUPFAM" id="SSF54593">
    <property type="entry name" value="Glyoxalase/Bleomycin resistance protein/Dihydroxybiphenyl dioxygenase"/>
    <property type="match status" value="1"/>
</dbReference>
<comment type="caution">
    <text evidence="2">The sequence shown here is derived from an EMBL/GenBank/DDBJ whole genome shotgun (WGS) entry which is preliminary data.</text>
</comment>
<proteinExistence type="predicted"/>
<dbReference type="PANTHER" id="PTHR21366">
    <property type="entry name" value="GLYOXALASE FAMILY PROTEIN"/>
    <property type="match status" value="1"/>
</dbReference>
<dbReference type="PANTHER" id="PTHR21366:SF19">
    <property type="entry name" value="METAPYROCATECHASE"/>
    <property type="match status" value="1"/>
</dbReference>
<dbReference type="PROSITE" id="PS51819">
    <property type="entry name" value="VOC"/>
    <property type="match status" value="2"/>
</dbReference>
<evidence type="ECO:0000313" key="2">
    <source>
        <dbReference type="EMBL" id="MDS1272589.1"/>
    </source>
</evidence>
<dbReference type="InterPro" id="IPR029068">
    <property type="entry name" value="Glyas_Bleomycin-R_OHBP_Dase"/>
</dbReference>
<name>A0ABU2HCK9_9ACTN</name>
<dbReference type="Proteomes" id="UP001250214">
    <property type="component" value="Unassembled WGS sequence"/>
</dbReference>
<evidence type="ECO:0000313" key="3">
    <source>
        <dbReference type="Proteomes" id="UP001250214"/>
    </source>
</evidence>
<dbReference type="Pfam" id="PF00903">
    <property type="entry name" value="Glyoxalase"/>
    <property type="match status" value="1"/>
</dbReference>